<proteinExistence type="predicted"/>
<keyword evidence="2" id="KW-1185">Reference proteome</keyword>
<dbReference type="EMBL" id="JACXVP010000005">
    <property type="protein sequence ID" value="KAG5606925.1"/>
    <property type="molecule type" value="Genomic_DNA"/>
</dbReference>
<sequence>MLNIYQWQPELHTNSHIFNISEIWLQARNSKSFNVEIFEPNDIVNKTLFNFHEYENNLIPTQSSTSILACNNDRNIITAEDGIILFADASAHKEKTTNIGTAVMDSYGNPPQAFDTPIQYAEKIITIEAITNYIALEYAKKKCWTKVQVLLYSKNVVHMIL</sequence>
<reference evidence="1 2" key="1">
    <citation type="submission" date="2020-09" db="EMBL/GenBank/DDBJ databases">
        <title>De no assembly of potato wild relative species, Solanum commersonii.</title>
        <authorList>
            <person name="Cho K."/>
        </authorList>
    </citation>
    <scope>NUCLEOTIDE SEQUENCE [LARGE SCALE GENOMIC DNA]</scope>
    <source>
        <strain evidence="1">LZ3.2</strain>
        <tissue evidence="1">Leaf</tissue>
    </source>
</reference>
<dbReference type="AlphaFoldDB" id="A0A9J5Z3Z0"/>
<gene>
    <name evidence="1" type="ORF">H5410_028417</name>
</gene>
<name>A0A9J5Z3Z0_SOLCO</name>
<protein>
    <submittedName>
        <fullName evidence="1">Uncharacterized protein</fullName>
    </submittedName>
</protein>
<dbReference type="Proteomes" id="UP000824120">
    <property type="component" value="Chromosome 5"/>
</dbReference>
<organism evidence="1 2">
    <name type="scientific">Solanum commersonii</name>
    <name type="common">Commerson's wild potato</name>
    <name type="synonym">Commerson's nightshade</name>
    <dbReference type="NCBI Taxonomy" id="4109"/>
    <lineage>
        <taxon>Eukaryota</taxon>
        <taxon>Viridiplantae</taxon>
        <taxon>Streptophyta</taxon>
        <taxon>Embryophyta</taxon>
        <taxon>Tracheophyta</taxon>
        <taxon>Spermatophyta</taxon>
        <taxon>Magnoliopsida</taxon>
        <taxon>eudicotyledons</taxon>
        <taxon>Gunneridae</taxon>
        <taxon>Pentapetalae</taxon>
        <taxon>asterids</taxon>
        <taxon>lamiids</taxon>
        <taxon>Solanales</taxon>
        <taxon>Solanaceae</taxon>
        <taxon>Solanoideae</taxon>
        <taxon>Solaneae</taxon>
        <taxon>Solanum</taxon>
    </lineage>
</organism>
<accession>A0A9J5Z3Z0</accession>
<dbReference type="OrthoDB" id="1298940at2759"/>
<comment type="caution">
    <text evidence="1">The sequence shown here is derived from an EMBL/GenBank/DDBJ whole genome shotgun (WGS) entry which is preliminary data.</text>
</comment>
<evidence type="ECO:0000313" key="1">
    <source>
        <dbReference type="EMBL" id="KAG5606925.1"/>
    </source>
</evidence>
<evidence type="ECO:0000313" key="2">
    <source>
        <dbReference type="Proteomes" id="UP000824120"/>
    </source>
</evidence>